<name>A0A2J8P1S8_PANTR</name>
<organism evidence="2 3">
    <name type="scientific">Pan troglodytes</name>
    <name type="common">Chimpanzee</name>
    <dbReference type="NCBI Taxonomy" id="9598"/>
    <lineage>
        <taxon>Eukaryota</taxon>
        <taxon>Metazoa</taxon>
        <taxon>Chordata</taxon>
        <taxon>Craniata</taxon>
        <taxon>Vertebrata</taxon>
        <taxon>Euteleostomi</taxon>
        <taxon>Mammalia</taxon>
        <taxon>Eutheria</taxon>
        <taxon>Euarchontoglires</taxon>
        <taxon>Primates</taxon>
        <taxon>Haplorrhini</taxon>
        <taxon>Catarrhini</taxon>
        <taxon>Hominidae</taxon>
        <taxon>Pan</taxon>
    </lineage>
</organism>
<proteinExistence type="predicted"/>
<evidence type="ECO:0000313" key="2">
    <source>
        <dbReference type="EMBL" id="PNI77970.1"/>
    </source>
</evidence>
<comment type="caution">
    <text evidence="2">The sequence shown here is derived from an EMBL/GenBank/DDBJ whole genome shotgun (WGS) entry which is preliminary data.</text>
</comment>
<feature type="non-terminal residue" evidence="2">
    <location>
        <position position="68"/>
    </location>
</feature>
<sequence length="68" mass="8251">MEKVQLEFENQEMEKKLQEFRSTRNKEKEDREMTKFIMCLAAFNDPVANSFTFPDLDLVWTSKWIMIL</sequence>
<evidence type="ECO:0000256" key="1">
    <source>
        <dbReference type="SAM" id="Coils"/>
    </source>
</evidence>
<dbReference type="Proteomes" id="UP000236370">
    <property type="component" value="Unassembled WGS sequence"/>
</dbReference>
<keyword evidence="1" id="KW-0175">Coiled coil</keyword>
<gene>
    <name evidence="2" type="ORF">CK820_G0006142</name>
</gene>
<feature type="coiled-coil region" evidence="1">
    <location>
        <begin position="3"/>
        <end position="30"/>
    </location>
</feature>
<evidence type="ECO:0000313" key="3">
    <source>
        <dbReference type="Proteomes" id="UP000236370"/>
    </source>
</evidence>
<protein>
    <submittedName>
        <fullName evidence="2">ZBBX isoform 3</fullName>
    </submittedName>
</protein>
<dbReference type="EMBL" id="NBAG03000220">
    <property type="protein sequence ID" value="PNI77970.1"/>
    <property type="molecule type" value="Genomic_DNA"/>
</dbReference>
<dbReference type="AlphaFoldDB" id="A0A2J8P1S8"/>
<accession>A0A2J8P1S8</accession>
<reference evidence="2 3" key="1">
    <citation type="submission" date="2017-12" db="EMBL/GenBank/DDBJ databases">
        <title>High-resolution comparative analysis of great ape genomes.</title>
        <authorList>
            <person name="Pollen A."/>
            <person name="Hastie A."/>
            <person name="Hormozdiari F."/>
            <person name="Dougherty M."/>
            <person name="Liu R."/>
            <person name="Chaisson M."/>
            <person name="Hoppe E."/>
            <person name="Hill C."/>
            <person name="Pang A."/>
            <person name="Hillier L."/>
            <person name="Baker C."/>
            <person name="Armstrong J."/>
            <person name="Shendure J."/>
            <person name="Paten B."/>
            <person name="Wilson R."/>
            <person name="Chao H."/>
            <person name="Schneider V."/>
            <person name="Ventura M."/>
            <person name="Kronenberg Z."/>
            <person name="Murali S."/>
            <person name="Gordon D."/>
            <person name="Cantsilieris S."/>
            <person name="Munson K."/>
            <person name="Nelson B."/>
            <person name="Raja A."/>
            <person name="Underwood J."/>
            <person name="Diekhans M."/>
            <person name="Fiddes I."/>
            <person name="Haussler D."/>
            <person name="Eichler E."/>
        </authorList>
    </citation>
    <scope>NUCLEOTIDE SEQUENCE [LARGE SCALE GENOMIC DNA]</scope>
    <source>
        <strain evidence="2">Yerkes chimp pedigree #C0471</strain>
    </source>
</reference>